<accession>A0A448WGT1</accession>
<dbReference type="EMBL" id="CAAALY010011387">
    <property type="protein sequence ID" value="VEL11293.1"/>
    <property type="molecule type" value="Genomic_DNA"/>
</dbReference>
<feature type="chain" id="PRO_5019201535" description="Condensin complex subunit 2" evidence="2">
    <location>
        <begin position="19"/>
        <end position="497"/>
    </location>
</feature>
<protein>
    <recommendedName>
        <fullName evidence="5">Condensin complex subunit 2</fullName>
    </recommendedName>
</protein>
<evidence type="ECO:0000313" key="4">
    <source>
        <dbReference type="Proteomes" id="UP000784294"/>
    </source>
</evidence>
<gene>
    <name evidence="3" type="ORF">PXEA_LOCUS4733</name>
</gene>
<dbReference type="Proteomes" id="UP000784294">
    <property type="component" value="Unassembled WGS sequence"/>
</dbReference>
<evidence type="ECO:0000313" key="3">
    <source>
        <dbReference type="EMBL" id="VEL11293.1"/>
    </source>
</evidence>
<comment type="caution">
    <text evidence="3">The sequence shown here is derived from an EMBL/GenBank/DDBJ whole genome shotgun (WGS) entry which is preliminary data.</text>
</comment>
<name>A0A448WGT1_9PLAT</name>
<evidence type="ECO:0008006" key="5">
    <source>
        <dbReference type="Google" id="ProtNLM"/>
    </source>
</evidence>
<proteinExistence type="predicted"/>
<organism evidence="3 4">
    <name type="scientific">Protopolystoma xenopodis</name>
    <dbReference type="NCBI Taxonomy" id="117903"/>
    <lineage>
        <taxon>Eukaryota</taxon>
        <taxon>Metazoa</taxon>
        <taxon>Spiralia</taxon>
        <taxon>Lophotrochozoa</taxon>
        <taxon>Platyhelminthes</taxon>
        <taxon>Monogenea</taxon>
        <taxon>Polyopisthocotylea</taxon>
        <taxon>Polystomatidea</taxon>
        <taxon>Polystomatidae</taxon>
        <taxon>Protopolystoma</taxon>
    </lineage>
</organism>
<feature type="region of interest" description="Disordered" evidence="1">
    <location>
        <begin position="356"/>
        <end position="386"/>
    </location>
</feature>
<keyword evidence="2" id="KW-0732">Signal</keyword>
<dbReference type="AlphaFoldDB" id="A0A448WGT1"/>
<keyword evidence="4" id="KW-1185">Reference proteome</keyword>
<evidence type="ECO:0000256" key="1">
    <source>
        <dbReference type="SAM" id="MobiDB-lite"/>
    </source>
</evidence>
<feature type="signal peptide" evidence="2">
    <location>
        <begin position="1"/>
        <end position="18"/>
    </location>
</feature>
<evidence type="ECO:0000256" key="2">
    <source>
        <dbReference type="SAM" id="SignalP"/>
    </source>
</evidence>
<sequence length="497" mass="54872">MKIKITLICHLFVQHGEAVYFNATLAARYSRAKWRATHVWKEDDQTLLTTINGLNDLNLIGSASPVCLDGNKDAADAMSTKNLGLDCMLLQEQVSKFSNCDNGDFFHNRHDPITSAATCPSGSHLASGQLRCRANRLLYPPPAGRRTWHPDGRESVTDVLSGFDLSTSGNGSELRPGLEAFDLDPDMDDLDDQGRRSALTIDDFDDIRFFDDSDYEDRLSLFNLASNYLKLQPAPDQDRLGGNLRLVPTSIASRAGSSLMEKATRLPDLRMTRQPRLLCDTGGALHDIEVLHPEEEDADEVAEDVIEEENKSTLTEVSSNYDLHLSKDLVGQKHIFDRGRFEALASIHSEFYGNQVDNSDQSSVQVASEEHNSPVKRPQQLGDQTLSSRTMAIQTEYTGPIIKGTRYLGNLFEIARGPIKIADKSAQVNKVDEKIKNHKQFKANDLRLAFGLAELVEADRSLSNAEVKGVPKAPNVLLPRSNGDGAAANIADVRDVL</sequence>
<feature type="compositionally biased region" description="Polar residues" evidence="1">
    <location>
        <begin position="356"/>
        <end position="366"/>
    </location>
</feature>
<reference evidence="3" key="1">
    <citation type="submission" date="2018-11" db="EMBL/GenBank/DDBJ databases">
        <authorList>
            <consortium name="Pathogen Informatics"/>
        </authorList>
    </citation>
    <scope>NUCLEOTIDE SEQUENCE</scope>
</reference>